<accession>A0A6C0LP30</accession>
<proteinExistence type="predicted"/>
<dbReference type="EMBL" id="MN740540">
    <property type="protein sequence ID" value="QHU32499.1"/>
    <property type="molecule type" value="Genomic_DNA"/>
</dbReference>
<sequence length="128" mass="14825">MIQNKFVLLLCLLHYYHNDAFYIPFSPSLFHKKHNHLLQANDNNELDNNDLEIDTTSKSSNKIFRLGRSKDQDGKSNIWSVEPKMEVVYEEITELNKNILTGGLIVTGMLASLPVLYTLSKYMQNIDY</sequence>
<reference evidence="2" key="1">
    <citation type="journal article" date="2020" name="Nature">
        <title>Giant virus diversity and host interactions through global metagenomics.</title>
        <authorList>
            <person name="Schulz F."/>
            <person name="Roux S."/>
            <person name="Paez-Espino D."/>
            <person name="Jungbluth S."/>
            <person name="Walsh D.A."/>
            <person name="Denef V.J."/>
            <person name="McMahon K.D."/>
            <person name="Konstantinidis K.T."/>
            <person name="Eloe-Fadrosh E.A."/>
            <person name="Kyrpides N.C."/>
            <person name="Woyke T."/>
        </authorList>
    </citation>
    <scope>NUCLEOTIDE SEQUENCE</scope>
    <source>
        <strain evidence="2">GVMAG-M-3300027969-2</strain>
    </source>
</reference>
<name>A0A6C0LP30_9ZZZZ</name>
<evidence type="ECO:0000256" key="1">
    <source>
        <dbReference type="SAM" id="Phobius"/>
    </source>
</evidence>
<keyword evidence="1" id="KW-0472">Membrane</keyword>
<protein>
    <submittedName>
        <fullName evidence="2">Uncharacterized protein</fullName>
    </submittedName>
</protein>
<organism evidence="2">
    <name type="scientific">viral metagenome</name>
    <dbReference type="NCBI Taxonomy" id="1070528"/>
    <lineage>
        <taxon>unclassified sequences</taxon>
        <taxon>metagenomes</taxon>
        <taxon>organismal metagenomes</taxon>
    </lineage>
</organism>
<dbReference type="AlphaFoldDB" id="A0A6C0LP30"/>
<keyword evidence="1" id="KW-1133">Transmembrane helix</keyword>
<feature type="transmembrane region" description="Helical" evidence="1">
    <location>
        <begin position="99"/>
        <end position="119"/>
    </location>
</feature>
<evidence type="ECO:0000313" key="2">
    <source>
        <dbReference type="EMBL" id="QHU32499.1"/>
    </source>
</evidence>
<keyword evidence="1" id="KW-0812">Transmembrane</keyword>